<organism evidence="2 3">
    <name type="scientific">Agrobacterium phage Atu_ph07</name>
    <dbReference type="NCBI Taxonomy" id="2024264"/>
    <lineage>
        <taxon>Viruses</taxon>
        <taxon>Duplodnaviria</taxon>
        <taxon>Heunggongvirae</taxon>
        <taxon>Uroviricota</taxon>
        <taxon>Caudoviricetes</taxon>
        <taxon>Polybotosvirus</taxon>
        <taxon>Polybotosvirus Atuph07</taxon>
    </lineage>
</organism>
<proteinExistence type="predicted"/>
<evidence type="ECO:0000256" key="1">
    <source>
        <dbReference type="SAM" id="Coils"/>
    </source>
</evidence>
<reference evidence="2 3" key="1">
    <citation type="submission" date="2017-06" db="EMBL/GenBank/DDBJ databases">
        <authorList>
            <person name="Kim H.J."/>
            <person name="Triplett B.A."/>
        </authorList>
    </citation>
    <scope>NUCLEOTIDE SEQUENCE [LARGE SCALE GENOMIC DNA]</scope>
</reference>
<dbReference type="EMBL" id="MF403008">
    <property type="protein sequence ID" value="AUZ94851.1"/>
    <property type="molecule type" value="Genomic_DNA"/>
</dbReference>
<dbReference type="GeneID" id="40088042"/>
<sequence>MSKYSIETLIKEDIAFETTCLTEKASINALVLEADVKKAALDNLTSAPERDIEAIKIVSKESKDARKSADIAIENLEKNIDKFRRGQLTKIGCNPDNHPATHTAVKHMIIKNVMTAEHQHWLKGYVNV</sequence>
<feature type="coiled-coil region" evidence="1">
    <location>
        <begin position="59"/>
        <end position="86"/>
    </location>
</feature>
<protein>
    <submittedName>
        <fullName evidence="2">Uncharacterized protein</fullName>
    </submittedName>
</protein>
<keyword evidence="1" id="KW-0175">Coiled coil</keyword>
<evidence type="ECO:0000313" key="3">
    <source>
        <dbReference type="Proteomes" id="UP000223025"/>
    </source>
</evidence>
<keyword evidence="3" id="KW-1185">Reference proteome</keyword>
<evidence type="ECO:0000313" key="2">
    <source>
        <dbReference type="EMBL" id="AUZ94851.1"/>
    </source>
</evidence>
<dbReference type="RefSeq" id="YP_009611704.1">
    <property type="nucleotide sequence ID" value="NC_042013.1"/>
</dbReference>
<name>A0A2L0UZ99_9CAUD</name>
<accession>A0A2L0UZ99</accession>
<dbReference type="Proteomes" id="UP000223025">
    <property type="component" value="Segment"/>
</dbReference>
<dbReference type="KEGG" id="vg:40088042"/>